<dbReference type="GO" id="GO:0012505">
    <property type="term" value="C:endomembrane system"/>
    <property type="evidence" value="ECO:0007669"/>
    <property type="project" value="TreeGrafter"/>
</dbReference>
<evidence type="ECO:0000256" key="5">
    <source>
        <dbReference type="ARBA" id="ARBA00023136"/>
    </source>
</evidence>
<feature type="transmembrane region" description="Helical" evidence="7">
    <location>
        <begin position="317"/>
        <end position="337"/>
    </location>
</feature>
<organism evidence="8 9">
    <name type="scientific">Polysphondylium violaceum</name>
    <dbReference type="NCBI Taxonomy" id="133409"/>
    <lineage>
        <taxon>Eukaryota</taxon>
        <taxon>Amoebozoa</taxon>
        <taxon>Evosea</taxon>
        <taxon>Eumycetozoa</taxon>
        <taxon>Dictyostelia</taxon>
        <taxon>Dictyosteliales</taxon>
        <taxon>Dictyosteliaceae</taxon>
        <taxon>Polysphondylium</taxon>
    </lineage>
</organism>
<comment type="caution">
    <text evidence="8">The sequence shown here is derived from an EMBL/GenBank/DDBJ whole genome shotgun (WGS) entry which is preliminary data.</text>
</comment>
<dbReference type="EMBL" id="AJWJ01000140">
    <property type="protein sequence ID" value="KAF2074571.1"/>
    <property type="molecule type" value="Genomic_DNA"/>
</dbReference>
<evidence type="ECO:0000256" key="6">
    <source>
        <dbReference type="SAM" id="MobiDB-lite"/>
    </source>
</evidence>
<reference evidence="8" key="1">
    <citation type="submission" date="2020-01" db="EMBL/GenBank/DDBJ databases">
        <title>Development of genomics and gene disruption for Polysphondylium violaceum indicates a role for the polyketide synthase stlB in stalk morphogenesis.</title>
        <authorList>
            <person name="Narita B."/>
            <person name="Kawabe Y."/>
            <person name="Kin K."/>
            <person name="Saito T."/>
            <person name="Gibbs R."/>
            <person name="Kuspa A."/>
            <person name="Muzny D."/>
            <person name="Queller D."/>
            <person name="Richards S."/>
            <person name="Strassman J."/>
            <person name="Sucgang R."/>
            <person name="Worley K."/>
            <person name="Schaap P."/>
        </authorList>
    </citation>
    <scope>NUCLEOTIDE SEQUENCE</scope>
    <source>
        <strain evidence="8">QSvi11</strain>
    </source>
</reference>
<feature type="transmembrane region" description="Helical" evidence="7">
    <location>
        <begin position="435"/>
        <end position="454"/>
    </location>
</feature>
<evidence type="ECO:0000256" key="4">
    <source>
        <dbReference type="ARBA" id="ARBA00022989"/>
    </source>
</evidence>
<evidence type="ECO:0000313" key="9">
    <source>
        <dbReference type="Proteomes" id="UP000695562"/>
    </source>
</evidence>
<evidence type="ECO:0000256" key="2">
    <source>
        <dbReference type="ARBA" id="ARBA00009310"/>
    </source>
</evidence>
<dbReference type="PANTHER" id="PTHR21347">
    <property type="entry name" value="CLEFT LIP AND PALATE ASSOCIATED TRANSMEMBRANE PROTEIN-RELATED"/>
    <property type="match status" value="1"/>
</dbReference>
<proteinExistence type="inferred from homology"/>
<dbReference type="PANTHER" id="PTHR21347:SF0">
    <property type="entry name" value="LIPID SCRAMBLASE CLPTM1L"/>
    <property type="match status" value="1"/>
</dbReference>
<name>A0A8J4PVX1_9MYCE</name>
<feature type="compositionally biased region" description="Polar residues" evidence="6">
    <location>
        <begin position="589"/>
        <end position="599"/>
    </location>
</feature>
<dbReference type="Proteomes" id="UP000695562">
    <property type="component" value="Unassembled WGS sequence"/>
</dbReference>
<protein>
    <recommendedName>
        <fullName evidence="10">Cleft lip and palate associated transmembrane protein</fullName>
    </recommendedName>
</protein>
<sequence length="622" mass="72172">MPTGEQSVAAPAAAGQPAQQGGWRQAIATFFRFMILYYLASFVFSKLLGFGNQTVTAPQQQVVLDNSGQAVEIQQEPTQIGNIYNSWDEASDWSLKVYFSESNTTVGDWLVWEEKGLTYDFSDYNTITKNFTFNTPKFLQNNGTLYAHIFATKPRYLNKPASTLYKVHSLVKYLPRPKPKGKNLLSEEKNPIEEVVYDPKELISYWKPSLSLHLIVDHTVHPPRSIPQEVYQHFNITGDKYTPILYINEFWIYREHLSPINETVQELSIEFHTSPMGPLKWQFQMQAQKSFETQEMLGAGENMGDDFKRMLTDTNPYLLGLTFVVTILHTVFEFLAFKNDIQFWKNNKSMEGLSVRSIILHAVSQLIVFLYLLDNETSYMILVSCGFSIVIEVWKIGKAMIVELKWNGMIPSLTFENKESYKSKTKQYDEMAMKYLSWVFVPLVIGTSIYSLYYNEYKSWYSWVISSLVRTVYTFEFIMMTPQLFINYKMKSVAHLPGRVFMYRALNTFIDDLFAFIIKMPIMHRLSCLRDDIIFIIYLYQRWIYPVDKKRSQYGSEEEEEESEKGKTITPTPTTTTTTEKDKLKLENSTDNSDTVTNQDESESSATTTDTQVKKRKSKKVE</sequence>
<evidence type="ECO:0000256" key="1">
    <source>
        <dbReference type="ARBA" id="ARBA00004141"/>
    </source>
</evidence>
<gene>
    <name evidence="8" type="ORF">CYY_004117</name>
</gene>
<feature type="transmembrane region" description="Helical" evidence="7">
    <location>
        <begin position="379"/>
        <end position="397"/>
    </location>
</feature>
<keyword evidence="3 7" id="KW-0812">Transmembrane</keyword>
<evidence type="ECO:0000256" key="7">
    <source>
        <dbReference type="SAM" id="Phobius"/>
    </source>
</evidence>
<feature type="transmembrane region" description="Helical" evidence="7">
    <location>
        <begin position="460"/>
        <end position="480"/>
    </location>
</feature>
<feature type="compositionally biased region" description="Low complexity" evidence="6">
    <location>
        <begin position="568"/>
        <end position="578"/>
    </location>
</feature>
<dbReference type="AlphaFoldDB" id="A0A8J4PVX1"/>
<keyword evidence="9" id="KW-1185">Reference proteome</keyword>
<evidence type="ECO:0008006" key="10">
    <source>
        <dbReference type="Google" id="ProtNLM"/>
    </source>
</evidence>
<dbReference type="InterPro" id="IPR008429">
    <property type="entry name" value="CLPTM1"/>
</dbReference>
<feature type="compositionally biased region" description="Basic and acidic residues" evidence="6">
    <location>
        <begin position="579"/>
        <end position="588"/>
    </location>
</feature>
<accession>A0A8J4PVX1</accession>
<feature type="region of interest" description="Disordered" evidence="6">
    <location>
        <begin position="555"/>
        <end position="622"/>
    </location>
</feature>
<dbReference type="GO" id="GO:0016020">
    <property type="term" value="C:membrane"/>
    <property type="evidence" value="ECO:0007669"/>
    <property type="project" value="UniProtKB-SubCell"/>
</dbReference>
<feature type="transmembrane region" description="Helical" evidence="7">
    <location>
        <begin position="353"/>
        <end position="373"/>
    </location>
</feature>
<keyword evidence="4 7" id="KW-1133">Transmembrane helix</keyword>
<evidence type="ECO:0000313" key="8">
    <source>
        <dbReference type="EMBL" id="KAF2074571.1"/>
    </source>
</evidence>
<keyword evidence="5 7" id="KW-0472">Membrane</keyword>
<evidence type="ECO:0000256" key="3">
    <source>
        <dbReference type="ARBA" id="ARBA00022692"/>
    </source>
</evidence>
<dbReference type="Pfam" id="PF05602">
    <property type="entry name" value="CLPTM1"/>
    <property type="match status" value="1"/>
</dbReference>
<comment type="similarity">
    <text evidence="2">Belongs to the CLPTM1 family.</text>
</comment>
<comment type="subcellular location">
    <subcellularLocation>
        <location evidence="1">Membrane</location>
        <topology evidence="1">Multi-pass membrane protein</topology>
    </subcellularLocation>
</comment>
<dbReference type="OrthoDB" id="378564at2759"/>